<evidence type="ECO:0000313" key="3">
    <source>
        <dbReference type="Proteomes" id="UP001454036"/>
    </source>
</evidence>
<protein>
    <recommendedName>
        <fullName evidence="4">Reverse transcriptase domain-containing protein</fullName>
    </recommendedName>
</protein>
<feature type="coiled-coil region" evidence="1">
    <location>
        <begin position="30"/>
        <end position="64"/>
    </location>
</feature>
<organism evidence="2 3">
    <name type="scientific">Lithospermum erythrorhizon</name>
    <name type="common">Purple gromwell</name>
    <name type="synonym">Lithospermum officinale var. erythrorhizon</name>
    <dbReference type="NCBI Taxonomy" id="34254"/>
    <lineage>
        <taxon>Eukaryota</taxon>
        <taxon>Viridiplantae</taxon>
        <taxon>Streptophyta</taxon>
        <taxon>Embryophyta</taxon>
        <taxon>Tracheophyta</taxon>
        <taxon>Spermatophyta</taxon>
        <taxon>Magnoliopsida</taxon>
        <taxon>eudicotyledons</taxon>
        <taxon>Gunneridae</taxon>
        <taxon>Pentapetalae</taxon>
        <taxon>asterids</taxon>
        <taxon>lamiids</taxon>
        <taxon>Boraginales</taxon>
        <taxon>Boraginaceae</taxon>
        <taxon>Boraginoideae</taxon>
        <taxon>Lithospermeae</taxon>
        <taxon>Lithospermum</taxon>
    </lineage>
</organism>
<evidence type="ECO:0008006" key="4">
    <source>
        <dbReference type="Google" id="ProtNLM"/>
    </source>
</evidence>
<dbReference type="InterPro" id="IPR043128">
    <property type="entry name" value="Rev_trsase/Diguanyl_cyclase"/>
</dbReference>
<proteinExistence type="predicted"/>
<evidence type="ECO:0000256" key="1">
    <source>
        <dbReference type="SAM" id="Coils"/>
    </source>
</evidence>
<keyword evidence="1" id="KW-0175">Coiled coil</keyword>
<dbReference type="SUPFAM" id="SSF56672">
    <property type="entry name" value="DNA/RNA polymerases"/>
    <property type="match status" value="1"/>
</dbReference>
<comment type="caution">
    <text evidence="2">The sequence shown here is derived from an EMBL/GenBank/DDBJ whole genome shotgun (WGS) entry which is preliminary data.</text>
</comment>
<gene>
    <name evidence="2" type="ORF">LIER_19444</name>
</gene>
<evidence type="ECO:0000313" key="2">
    <source>
        <dbReference type="EMBL" id="GAA0163629.1"/>
    </source>
</evidence>
<dbReference type="Gene3D" id="3.30.70.270">
    <property type="match status" value="1"/>
</dbReference>
<accession>A0AAV3QIN5</accession>
<sequence length="113" mass="13417">MPVVDANIAIHKLHVDPTHRPIGRNMEIYVDDMLVKRKKQGENLENLEETLMKLREIQLRINREKFISRSEDKNLSFFQKLRQASQEEFTWDEECSKAFEELKVYLGSPKILT</sequence>
<name>A0AAV3QIN5_LITER</name>
<reference evidence="2 3" key="1">
    <citation type="submission" date="2024-01" db="EMBL/GenBank/DDBJ databases">
        <title>The complete chloroplast genome sequence of Lithospermum erythrorhizon: insights into the phylogenetic relationship among Boraginaceae species and the maternal lineages of purple gromwells.</title>
        <authorList>
            <person name="Okada T."/>
            <person name="Watanabe K."/>
        </authorList>
    </citation>
    <scope>NUCLEOTIDE SEQUENCE [LARGE SCALE GENOMIC DNA]</scope>
</reference>
<keyword evidence="3" id="KW-1185">Reference proteome</keyword>
<dbReference type="AlphaFoldDB" id="A0AAV3QIN5"/>
<dbReference type="EMBL" id="BAABME010004806">
    <property type="protein sequence ID" value="GAA0163629.1"/>
    <property type="molecule type" value="Genomic_DNA"/>
</dbReference>
<dbReference type="InterPro" id="IPR043502">
    <property type="entry name" value="DNA/RNA_pol_sf"/>
</dbReference>
<dbReference type="Proteomes" id="UP001454036">
    <property type="component" value="Unassembled WGS sequence"/>
</dbReference>